<dbReference type="eggNOG" id="ENOG502QQQ5">
    <property type="taxonomic scope" value="Eukaryota"/>
</dbReference>
<reference evidence="4 5" key="1">
    <citation type="journal article" date="2009" name="Science">
        <title>Green evolution and dynamic adaptations revealed by genomes of the marine picoeukaryotes Micromonas.</title>
        <authorList>
            <person name="Worden A.Z."/>
            <person name="Lee J.H."/>
            <person name="Mock T."/>
            <person name="Rouze P."/>
            <person name="Simmons M.P."/>
            <person name="Aerts A.L."/>
            <person name="Allen A.E."/>
            <person name="Cuvelier M.L."/>
            <person name="Derelle E."/>
            <person name="Everett M.V."/>
            <person name="Foulon E."/>
            <person name="Grimwood J."/>
            <person name="Gundlach H."/>
            <person name="Henrissat B."/>
            <person name="Napoli C."/>
            <person name="McDonald S.M."/>
            <person name="Parker M.S."/>
            <person name="Rombauts S."/>
            <person name="Salamov A."/>
            <person name="Von Dassow P."/>
            <person name="Badger J.H."/>
            <person name="Coutinho P.M."/>
            <person name="Demir E."/>
            <person name="Dubchak I."/>
            <person name="Gentemann C."/>
            <person name="Eikrem W."/>
            <person name="Gready J.E."/>
            <person name="John U."/>
            <person name="Lanier W."/>
            <person name="Lindquist E.A."/>
            <person name="Lucas S."/>
            <person name="Mayer K.F."/>
            <person name="Moreau H."/>
            <person name="Not F."/>
            <person name="Otillar R."/>
            <person name="Panaud O."/>
            <person name="Pangilinan J."/>
            <person name="Paulsen I."/>
            <person name="Piegu B."/>
            <person name="Poliakov A."/>
            <person name="Robbens S."/>
            <person name="Schmutz J."/>
            <person name="Toulza E."/>
            <person name="Wyss T."/>
            <person name="Zelensky A."/>
            <person name="Zhou K."/>
            <person name="Armbrust E.V."/>
            <person name="Bhattacharya D."/>
            <person name="Goodenough U.W."/>
            <person name="Van de Peer Y."/>
            <person name="Grigoriev I.V."/>
        </authorList>
    </citation>
    <scope>NUCLEOTIDE SEQUENCE [LARGE SCALE GENOMIC DNA]</scope>
    <source>
        <strain evidence="4 5">CCMP1545</strain>
    </source>
</reference>
<dbReference type="PANTHER" id="PTHR46348:SF1">
    <property type="entry name" value="DELETED IN LUNG AND ESOPHAGEAL CANCER PROTEIN 1"/>
    <property type="match status" value="1"/>
</dbReference>
<dbReference type="InterPro" id="IPR059041">
    <property type="entry name" value="Ig_DLEC1_1"/>
</dbReference>
<proteinExistence type="predicted"/>
<name>C1MHX3_MICPC</name>
<dbReference type="GO" id="GO:0005737">
    <property type="term" value="C:cytoplasm"/>
    <property type="evidence" value="ECO:0007669"/>
    <property type="project" value="TreeGrafter"/>
</dbReference>
<dbReference type="RefSeq" id="XP_003055030.1">
    <property type="nucleotide sequence ID" value="XM_003054984.1"/>
</dbReference>
<evidence type="ECO:0000259" key="3">
    <source>
        <dbReference type="Pfam" id="PF25249"/>
    </source>
</evidence>
<feature type="region of interest" description="Disordered" evidence="1">
    <location>
        <begin position="1061"/>
        <end position="1108"/>
    </location>
</feature>
<dbReference type="GO" id="GO:0005929">
    <property type="term" value="C:cilium"/>
    <property type="evidence" value="ECO:0007669"/>
    <property type="project" value="TreeGrafter"/>
</dbReference>
<sequence length="1198" mass="130260">MKTDPTIVAGAGLLDANALMAENAERIARATEPPKTAEFMNTSLPPGYAEPTENKLVRDRTYFAERPPKKFEPRSIPGGPPVTEEEFKAKIDAASERRRRQAKKMTPGQLDLENKVLDAFESFYTLVLDAMRRRMDYLRNPRHPEPKFDYLRNKLRPEEGDAALAAVRPEPTNPSDVFVVEPAIVEFNDFDIGAVYEVQVSIRNKTNISRRLRLLPPPSSYFSVTELVFPHQHGMLAPGLKCNFTVRFSPDSLADYEDALTVLAESFKFTVELAARRHPPCLTLDATIDVGHVLVGNDVEVRLPFKNVGGAGRFRLVAEEDWPDRATPLVHAPDDVYMDDGEEYDDPPIDCIEVHPFRVGPAALDMKPLDVERLRVGFRPPDGGDFLHEFRMICDNCQVKSFTIVGRGTILDVAVTELDGRDVIEGELSRPVWFGDAVPGIFLTREITVRNATTVPIPFNWNHPKEEGVFVIEPTLGVFPPSSEMKFTVTFTPADVEYYERDVTLMVDTSYPARMPEPGWPFEAAVAVESFKLAGVGAAKDVSLDTNLVNFAGSLLPTKTYDREVTVTNNSAAAVEFTWAGHDDECLIYPDYGALEPNGGKLVCVVKLTAPEVSRVDRTLLCSVQHGPTLPLRVQADVEGAEVVIAQREIDFGLLQRDIPGDTYVLLRNTSSVVAYWTLEERRGDGLACEMRFSVTDGMLPPYSEVEVECTLAASEAGAYRSTVVCVTDHGATSAVGARADVLRPRATLSEVEIDLGVVYLGVQVEREVTIQNMTMLPAVFRWSEEIMCEGPSDDAEGAMDYEVDWPADEIPPGGAKTVRVVFTPMSACADYSALFVCDVDGAEKPIGFALAADVRGLSVEYDVLKRGVVVAGDGEKVAATSIMRDQVVVDFGDQCVVREHSTMEVCIRNDTAMEANVIFACDRYGVNDATALNVLEAKAAATAGDSEGFAKGGVARAGTRTVGGLAGGSGMLAHAMARTTVTAETKFSTTVFGAASTAGPDASHAALRKRDPIPGSTFDAKENRGGHGIGFGRLPNGAGAATGKKDSFGTSRVLFASASATNREMRRRKSRDGDALSSSIRSNYESESRVSKTSRKAAPVVSARDRPVTLTSAHESVKFSRGLGVQMDNNRRSEAADAAALATGDGAAFIVFPSRGVLPPYGEFRARVVVVSDMPGEYFDALRCVLYTGSHTTAFAW</sequence>
<dbReference type="AlphaFoldDB" id="C1MHX3"/>
<dbReference type="InterPro" id="IPR013783">
    <property type="entry name" value="Ig-like_fold"/>
</dbReference>
<evidence type="ECO:0000256" key="1">
    <source>
        <dbReference type="SAM" id="MobiDB-lite"/>
    </source>
</evidence>
<dbReference type="GeneID" id="9680916"/>
<dbReference type="InterPro" id="IPR033304">
    <property type="entry name" value="DLEC1"/>
</dbReference>
<organism evidence="5">
    <name type="scientific">Micromonas pusilla (strain CCMP1545)</name>
    <name type="common">Picoplanktonic green alga</name>
    <dbReference type="NCBI Taxonomy" id="564608"/>
    <lineage>
        <taxon>Eukaryota</taxon>
        <taxon>Viridiplantae</taxon>
        <taxon>Chlorophyta</taxon>
        <taxon>Mamiellophyceae</taxon>
        <taxon>Mamiellales</taxon>
        <taxon>Mamiellaceae</taxon>
        <taxon>Micromonas</taxon>
    </lineage>
</organism>
<dbReference type="Gene3D" id="2.60.40.10">
    <property type="entry name" value="Immunoglobulins"/>
    <property type="match status" value="5"/>
</dbReference>
<feature type="region of interest" description="Disordered" evidence="1">
    <location>
        <begin position="64"/>
        <end position="83"/>
    </location>
</feature>
<dbReference type="GO" id="GO:0015631">
    <property type="term" value="F:tubulin binding"/>
    <property type="evidence" value="ECO:0007669"/>
    <property type="project" value="TreeGrafter"/>
</dbReference>
<protein>
    <submittedName>
        <fullName evidence="4">Predicted protein</fullName>
    </submittedName>
</protein>
<dbReference type="OrthoDB" id="2115465at2759"/>
<dbReference type="EMBL" id="GG663735">
    <property type="protein sequence ID" value="EEH60282.1"/>
    <property type="molecule type" value="Genomic_DNA"/>
</dbReference>
<feature type="domain" description="Deleted in lung and esophageal cancer protein 1 Ig-like" evidence="2">
    <location>
        <begin position="178"/>
        <end position="265"/>
    </location>
</feature>
<dbReference type="Pfam" id="PF25249">
    <property type="entry name" value="Ig_CFAP65_7th"/>
    <property type="match status" value="1"/>
</dbReference>
<dbReference type="Proteomes" id="UP000001876">
    <property type="component" value="Unassembled WGS sequence"/>
</dbReference>
<dbReference type="PANTHER" id="PTHR46348">
    <property type="entry name" value="DELETED IN LUNG AND ESOPHAGEAL CANCER PROTEIN 1"/>
    <property type="match status" value="1"/>
</dbReference>
<feature type="compositionally biased region" description="Basic and acidic residues" evidence="1">
    <location>
        <begin position="64"/>
        <end position="73"/>
    </location>
</feature>
<evidence type="ECO:0000313" key="4">
    <source>
        <dbReference type="EMBL" id="EEH60282.1"/>
    </source>
</evidence>
<feature type="region of interest" description="Disordered" evidence="1">
    <location>
        <begin position="30"/>
        <end position="52"/>
    </location>
</feature>
<dbReference type="Pfam" id="PF23277">
    <property type="entry name" value="Ig_Dlec1_1"/>
    <property type="match status" value="1"/>
</dbReference>
<dbReference type="STRING" id="564608.C1MHX3"/>
<feature type="domain" description="CFAP65 seventh Ig-like" evidence="3">
    <location>
        <begin position="445"/>
        <end position="509"/>
    </location>
</feature>
<dbReference type="KEGG" id="mpp:MICPUCDRAFT_50354"/>
<accession>C1MHX3</accession>
<keyword evidence="5" id="KW-1185">Reference proteome</keyword>
<evidence type="ECO:0000313" key="5">
    <source>
        <dbReference type="Proteomes" id="UP000001876"/>
    </source>
</evidence>
<evidence type="ECO:0000259" key="2">
    <source>
        <dbReference type="Pfam" id="PF23277"/>
    </source>
</evidence>
<feature type="region of interest" description="Disordered" evidence="1">
    <location>
        <begin position="1004"/>
        <end position="1035"/>
    </location>
</feature>
<dbReference type="GO" id="GO:0008285">
    <property type="term" value="P:negative regulation of cell population proliferation"/>
    <property type="evidence" value="ECO:0007669"/>
    <property type="project" value="InterPro"/>
</dbReference>
<dbReference type="InterPro" id="IPR057470">
    <property type="entry name" value="Ig_CFAP65_7th"/>
</dbReference>
<gene>
    <name evidence="4" type="ORF">MICPUCDRAFT_50354</name>
</gene>